<organism evidence="2 3">
    <name type="scientific">Ensete ventricosum</name>
    <name type="common">Abyssinian banana</name>
    <name type="synonym">Musa ensete</name>
    <dbReference type="NCBI Taxonomy" id="4639"/>
    <lineage>
        <taxon>Eukaryota</taxon>
        <taxon>Viridiplantae</taxon>
        <taxon>Streptophyta</taxon>
        <taxon>Embryophyta</taxon>
        <taxon>Tracheophyta</taxon>
        <taxon>Spermatophyta</taxon>
        <taxon>Magnoliopsida</taxon>
        <taxon>Liliopsida</taxon>
        <taxon>Zingiberales</taxon>
        <taxon>Musaceae</taxon>
        <taxon>Ensete</taxon>
    </lineage>
</organism>
<accession>A0A427A8M0</accession>
<evidence type="ECO:0000256" key="1">
    <source>
        <dbReference type="SAM" id="MobiDB-lite"/>
    </source>
</evidence>
<evidence type="ECO:0000313" key="3">
    <source>
        <dbReference type="Proteomes" id="UP000287651"/>
    </source>
</evidence>
<comment type="caution">
    <text evidence="2">The sequence shown here is derived from an EMBL/GenBank/DDBJ whole genome shotgun (WGS) entry which is preliminary data.</text>
</comment>
<feature type="region of interest" description="Disordered" evidence="1">
    <location>
        <begin position="1"/>
        <end position="34"/>
    </location>
</feature>
<reference evidence="2 3" key="1">
    <citation type="journal article" date="2014" name="Agronomy (Basel)">
        <title>A Draft Genome Sequence for Ensete ventricosum, the Drought-Tolerant Tree Against Hunger.</title>
        <authorList>
            <person name="Harrison J."/>
            <person name="Moore K.A."/>
            <person name="Paszkiewicz K."/>
            <person name="Jones T."/>
            <person name="Grant M."/>
            <person name="Ambacheew D."/>
            <person name="Muzemil S."/>
            <person name="Studholme D.J."/>
        </authorList>
    </citation>
    <scope>NUCLEOTIDE SEQUENCE [LARGE SCALE GENOMIC DNA]</scope>
</reference>
<evidence type="ECO:0000313" key="2">
    <source>
        <dbReference type="EMBL" id="RRT72565.1"/>
    </source>
</evidence>
<dbReference type="Proteomes" id="UP000287651">
    <property type="component" value="Unassembled WGS sequence"/>
</dbReference>
<dbReference type="AlphaFoldDB" id="A0A427A8M0"/>
<feature type="region of interest" description="Disordered" evidence="1">
    <location>
        <begin position="61"/>
        <end position="101"/>
    </location>
</feature>
<feature type="compositionally biased region" description="Basic and acidic residues" evidence="1">
    <location>
        <begin position="82"/>
        <end position="91"/>
    </location>
</feature>
<protein>
    <submittedName>
        <fullName evidence="2">Uncharacterized protein</fullName>
    </submittedName>
</protein>
<dbReference type="EMBL" id="AMZH03003366">
    <property type="protein sequence ID" value="RRT72565.1"/>
    <property type="molecule type" value="Genomic_DNA"/>
</dbReference>
<feature type="compositionally biased region" description="Basic and acidic residues" evidence="1">
    <location>
        <begin position="61"/>
        <end position="74"/>
    </location>
</feature>
<sequence>MRPSLRRAQVRDARSIPAALDGAPDGDRNTSGGGVRLLEAATTATGAIGRDRNGRVDLRVRPHPADLRLRRQLPDPEVPAGSEHRDAERVDLRRRRGGAPGAELGGGVQGWFGLVGGLPGVEPELVDHSGGPISIHRDEPAVPVHVDRLQLASVCRPARVLPALDGVGGDALPGDVVLPDHGLDCWSAEGSSTGPGFTHGMHDDCRVGVHDLGRLQCSCQLNLHISALINLACTGHMGRYAWRNTHADLHFDLGYFPHGLEQRGTYFFLFSYLVDFFL</sequence>
<proteinExistence type="predicted"/>
<gene>
    <name evidence="2" type="ORF">B296_00010874</name>
</gene>
<name>A0A427A8M0_ENSVE</name>